<name>R7YLB5_CONA1</name>
<dbReference type="PROSITE" id="PS50922">
    <property type="entry name" value="TLC"/>
    <property type="match status" value="1"/>
</dbReference>
<organism evidence="8 9">
    <name type="scientific">Coniosporium apollinis (strain CBS 100218)</name>
    <name type="common">Rock-inhabiting black yeast</name>
    <dbReference type="NCBI Taxonomy" id="1168221"/>
    <lineage>
        <taxon>Eukaryota</taxon>
        <taxon>Fungi</taxon>
        <taxon>Dikarya</taxon>
        <taxon>Ascomycota</taxon>
        <taxon>Pezizomycotina</taxon>
        <taxon>Dothideomycetes</taxon>
        <taxon>Dothideomycetes incertae sedis</taxon>
        <taxon>Coniosporium</taxon>
    </lineage>
</organism>
<proteinExistence type="predicted"/>
<feature type="transmembrane region" description="Helical" evidence="6">
    <location>
        <begin position="125"/>
        <end position="152"/>
    </location>
</feature>
<dbReference type="EMBL" id="JH767560">
    <property type="protein sequence ID" value="EON62717.1"/>
    <property type="molecule type" value="Genomic_DNA"/>
</dbReference>
<evidence type="ECO:0000256" key="4">
    <source>
        <dbReference type="ARBA" id="ARBA00023136"/>
    </source>
</evidence>
<reference evidence="9" key="1">
    <citation type="submission" date="2012-06" db="EMBL/GenBank/DDBJ databases">
        <title>The genome sequence of Coniosporium apollinis CBS 100218.</title>
        <authorList>
            <consortium name="The Broad Institute Genome Sequencing Platform"/>
            <person name="Cuomo C."/>
            <person name="Gorbushina A."/>
            <person name="Noack S."/>
            <person name="Walker B."/>
            <person name="Young S.K."/>
            <person name="Zeng Q."/>
            <person name="Gargeya S."/>
            <person name="Fitzgerald M."/>
            <person name="Haas B."/>
            <person name="Abouelleil A."/>
            <person name="Alvarado L."/>
            <person name="Arachchi H.M."/>
            <person name="Berlin A.M."/>
            <person name="Chapman S.B."/>
            <person name="Goldberg J."/>
            <person name="Griggs A."/>
            <person name="Gujja S."/>
            <person name="Hansen M."/>
            <person name="Howarth C."/>
            <person name="Imamovic A."/>
            <person name="Larimer J."/>
            <person name="McCowan C."/>
            <person name="Montmayeur A."/>
            <person name="Murphy C."/>
            <person name="Neiman D."/>
            <person name="Pearson M."/>
            <person name="Priest M."/>
            <person name="Roberts A."/>
            <person name="Saif S."/>
            <person name="Shea T."/>
            <person name="Sisk P."/>
            <person name="Sykes S."/>
            <person name="Wortman J."/>
            <person name="Nusbaum C."/>
            <person name="Birren B."/>
        </authorList>
    </citation>
    <scope>NUCLEOTIDE SEQUENCE [LARGE SCALE GENOMIC DNA]</scope>
    <source>
        <strain evidence="9">CBS 100218</strain>
    </source>
</reference>
<dbReference type="GeneID" id="19899252"/>
<evidence type="ECO:0000256" key="5">
    <source>
        <dbReference type="PROSITE-ProRule" id="PRU00205"/>
    </source>
</evidence>
<keyword evidence="4 5" id="KW-0472">Membrane</keyword>
<dbReference type="InterPro" id="IPR006634">
    <property type="entry name" value="TLC-dom"/>
</dbReference>
<dbReference type="GO" id="GO:0055088">
    <property type="term" value="P:lipid homeostasis"/>
    <property type="evidence" value="ECO:0007669"/>
    <property type="project" value="TreeGrafter"/>
</dbReference>
<evidence type="ECO:0000259" key="7">
    <source>
        <dbReference type="PROSITE" id="PS50922"/>
    </source>
</evidence>
<gene>
    <name evidence="8" type="ORF">W97_01941</name>
</gene>
<dbReference type="RefSeq" id="XP_007778034.1">
    <property type="nucleotide sequence ID" value="XM_007779844.1"/>
</dbReference>
<dbReference type="OMA" id="FECGYLI"/>
<comment type="subcellular location">
    <subcellularLocation>
        <location evidence="1">Membrane</location>
        <topology evidence="1">Multi-pass membrane protein</topology>
    </subcellularLocation>
</comment>
<evidence type="ECO:0000313" key="8">
    <source>
        <dbReference type="EMBL" id="EON62717.1"/>
    </source>
</evidence>
<dbReference type="eggNOG" id="ENOG502SYMQ">
    <property type="taxonomic scope" value="Eukaryota"/>
</dbReference>
<evidence type="ECO:0000256" key="6">
    <source>
        <dbReference type="SAM" id="Phobius"/>
    </source>
</evidence>
<evidence type="ECO:0000256" key="1">
    <source>
        <dbReference type="ARBA" id="ARBA00004141"/>
    </source>
</evidence>
<accession>R7YLB5</accession>
<sequence length="279" mass="30774">MALNPYATVAASSAAYSILLRSLIGNEQPSTRIRLCIKVISTLHSAATALIVLYALKPSRWTNEVALSTNPEAGQGNLDESENPVIRGRSSLANALTAWETGYLLYDTGALIYETKQKRQLNNHTAALASLASSSPVLLAHHMLLAAALGYLQTYIAAGRERGVWVIVAFLLMNASNPVLHIRYWIRQRRGRPSLIADIILMLTFAAFRFGTVGWVLKRYGDYHGLGPWQAFLRLRRSCQIGTAALVGVNGVWWLTLVRSIVRRALMDGRKRNSMLGSI</sequence>
<dbReference type="Proteomes" id="UP000016924">
    <property type="component" value="Unassembled WGS sequence"/>
</dbReference>
<feature type="transmembrane region" description="Helical" evidence="6">
    <location>
        <begin position="164"/>
        <end position="186"/>
    </location>
</feature>
<dbReference type="InterPro" id="IPR050846">
    <property type="entry name" value="TLCD"/>
</dbReference>
<dbReference type="PANTHER" id="PTHR13439:SF66">
    <property type="entry name" value="BCDNA.GH12326"/>
    <property type="match status" value="1"/>
</dbReference>
<keyword evidence="2 5" id="KW-0812">Transmembrane</keyword>
<keyword evidence="3 6" id="KW-1133">Transmembrane helix</keyword>
<feature type="transmembrane region" description="Helical" evidence="6">
    <location>
        <begin position="195"/>
        <end position="217"/>
    </location>
</feature>
<dbReference type="AlphaFoldDB" id="R7YLB5"/>
<dbReference type="GO" id="GO:0005783">
    <property type="term" value="C:endoplasmic reticulum"/>
    <property type="evidence" value="ECO:0007669"/>
    <property type="project" value="TreeGrafter"/>
</dbReference>
<dbReference type="Pfam" id="PF03798">
    <property type="entry name" value="TRAM_LAG1_CLN8"/>
    <property type="match status" value="1"/>
</dbReference>
<dbReference type="HOGENOM" id="CLU_997521_0_0_1"/>
<protein>
    <recommendedName>
        <fullName evidence="7">TLC domain-containing protein</fullName>
    </recommendedName>
</protein>
<feature type="transmembrane region" description="Helical" evidence="6">
    <location>
        <begin position="241"/>
        <end position="262"/>
    </location>
</feature>
<evidence type="ECO:0000313" key="9">
    <source>
        <dbReference type="Proteomes" id="UP000016924"/>
    </source>
</evidence>
<dbReference type="SMART" id="SM00724">
    <property type="entry name" value="TLC"/>
    <property type="match status" value="1"/>
</dbReference>
<evidence type="ECO:0000256" key="2">
    <source>
        <dbReference type="ARBA" id="ARBA00022692"/>
    </source>
</evidence>
<dbReference type="GO" id="GO:0016020">
    <property type="term" value="C:membrane"/>
    <property type="evidence" value="ECO:0007669"/>
    <property type="project" value="UniProtKB-SubCell"/>
</dbReference>
<evidence type="ECO:0000256" key="3">
    <source>
        <dbReference type="ARBA" id="ARBA00022989"/>
    </source>
</evidence>
<feature type="domain" description="TLC" evidence="7">
    <location>
        <begin position="30"/>
        <end position="266"/>
    </location>
</feature>
<dbReference type="OrthoDB" id="10266980at2759"/>
<dbReference type="PANTHER" id="PTHR13439">
    <property type="entry name" value="CT120 PROTEIN"/>
    <property type="match status" value="1"/>
</dbReference>
<keyword evidence="9" id="KW-1185">Reference proteome</keyword>